<feature type="domain" description="ABC transporter" evidence="4">
    <location>
        <begin position="48"/>
        <end position="263"/>
    </location>
</feature>
<dbReference type="Pfam" id="PF00005">
    <property type="entry name" value="ABC_tran"/>
    <property type="match status" value="1"/>
</dbReference>
<keyword evidence="5" id="KW-0449">Lipoprotein</keyword>
<proteinExistence type="predicted"/>
<keyword evidence="1" id="KW-0813">Transport</keyword>
<dbReference type="PANTHER" id="PTHR24220:SF659">
    <property type="entry name" value="TRANSPORTER, PUTATIVE-RELATED"/>
    <property type="match status" value="1"/>
</dbReference>
<dbReference type="CDD" id="cd03255">
    <property type="entry name" value="ABC_MJ0796_LolCDE_FtsE"/>
    <property type="match status" value="1"/>
</dbReference>
<dbReference type="InterPro" id="IPR003593">
    <property type="entry name" value="AAA+_ATPase"/>
</dbReference>
<reference evidence="5" key="1">
    <citation type="submission" date="2009-10" db="EMBL/GenBank/DDBJ databases">
        <title>Diversity of trophic interactions inside an arsenic-rich microbial ecosystem.</title>
        <authorList>
            <person name="Bertin P.N."/>
            <person name="Heinrich-Salmeron A."/>
            <person name="Pelletier E."/>
            <person name="Goulhen-Chollet F."/>
            <person name="Arsene-Ploetze F."/>
            <person name="Gallien S."/>
            <person name="Calteau A."/>
            <person name="Vallenet D."/>
            <person name="Casiot C."/>
            <person name="Chane-Woon-Ming B."/>
            <person name="Giloteaux L."/>
            <person name="Barakat M."/>
            <person name="Bonnefoy V."/>
            <person name="Bruneel O."/>
            <person name="Chandler M."/>
            <person name="Cleiss J."/>
            <person name="Duran R."/>
            <person name="Elbaz-Poulichet F."/>
            <person name="Fonknechten N."/>
            <person name="Lauga B."/>
            <person name="Mornico D."/>
            <person name="Ortet P."/>
            <person name="Schaeffer C."/>
            <person name="Siguier P."/>
            <person name="Alexander Thil Smith A."/>
            <person name="Van Dorsselaer A."/>
            <person name="Weissenbach J."/>
            <person name="Medigue C."/>
            <person name="Le Paslier D."/>
        </authorList>
    </citation>
    <scope>NUCLEOTIDE SEQUENCE</scope>
</reference>
<dbReference type="InterPro" id="IPR003439">
    <property type="entry name" value="ABC_transporter-like_ATP-bd"/>
</dbReference>
<comment type="caution">
    <text evidence="5">The sequence shown here is derived from an EMBL/GenBank/DDBJ whole genome shotgun (WGS) entry which is preliminary data.</text>
</comment>
<dbReference type="GO" id="GO:0005886">
    <property type="term" value="C:plasma membrane"/>
    <property type="evidence" value="ECO:0007669"/>
    <property type="project" value="TreeGrafter"/>
</dbReference>
<dbReference type="InterPro" id="IPR017911">
    <property type="entry name" value="MacB-like_ATP-bd"/>
</dbReference>
<gene>
    <name evidence="5" type="ORF">CARN4_2331</name>
</gene>
<dbReference type="GO" id="GO:0022857">
    <property type="term" value="F:transmembrane transporter activity"/>
    <property type="evidence" value="ECO:0007669"/>
    <property type="project" value="TreeGrafter"/>
</dbReference>
<organism evidence="5">
    <name type="scientific">mine drainage metagenome</name>
    <dbReference type="NCBI Taxonomy" id="410659"/>
    <lineage>
        <taxon>unclassified sequences</taxon>
        <taxon>metagenomes</taxon>
        <taxon>ecological metagenomes</taxon>
    </lineage>
</organism>
<dbReference type="GO" id="GO:0098796">
    <property type="term" value="C:membrane protein complex"/>
    <property type="evidence" value="ECO:0007669"/>
    <property type="project" value="UniProtKB-ARBA"/>
</dbReference>
<dbReference type="SMART" id="SM00382">
    <property type="entry name" value="AAA"/>
    <property type="match status" value="1"/>
</dbReference>
<evidence type="ECO:0000256" key="2">
    <source>
        <dbReference type="ARBA" id="ARBA00022741"/>
    </source>
</evidence>
<dbReference type="AlphaFoldDB" id="E6Q4Z3"/>
<evidence type="ECO:0000256" key="1">
    <source>
        <dbReference type="ARBA" id="ARBA00022448"/>
    </source>
</evidence>
<keyword evidence="5" id="KW-0378">Hydrolase</keyword>
<dbReference type="Gene3D" id="3.40.50.300">
    <property type="entry name" value="P-loop containing nucleotide triphosphate hydrolases"/>
    <property type="match status" value="1"/>
</dbReference>
<dbReference type="PROSITE" id="PS50893">
    <property type="entry name" value="ABC_TRANSPORTER_2"/>
    <property type="match status" value="1"/>
</dbReference>
<dbReference type="EC" id="3.6.3.-" evidence="5"/>
<name>E6Q4Z3_9ZZZZ</name>
<protein>
    <submittedName>
        <fullName evidence="5">Lipoprotein-releasing system ATP-binding protein lolD (Modular protein)</fullName>
        <ecNumber evidence="5">3.6.3.-</ecNumber>
    </submittedName>
</protein>
<dbReference type="InterPro" id="IPR027417">
    <property type="entry name" value="P-loop_NTPase"/>
</dbReference>
<dbReference type="PANTHER" id="PTHR24220">
    <property type="entry name" value="IMPORT ATP-BINDING PROTEIN"/>
    <property type="match status" value="1"/>
</dbReference>
<evidence type="ECO:0000259" key="4">
    <source>
        <dbReference type="PROSITE" id="PS50893"/>
    </source>
</evidence>
<dbReference type="SUPFAM" id="SSF52540">
    <property type="entry name" value="P-loop containing nucleoside triphosphate hydrolases"/>
    <property type="match status" value="1"/>
</dbReference>
<dbReference type="InterPro" id="IPR015854">
    <property type="entry name" value="ABC_transpr_LolD-like"/>
</dbReference>
<dbReference type="GO" id="GO:0016887">
    <property type="term" value="F:ATP hydrolysis activity"/>
    <property type="evidence" value="ECO:0007669"/>
    <property type="project" value="InterPro"/>
</dbReference>
<sequence length="264" mass="27707">MQLRSLIAAALAAVLLGAAPATTRLYSAPAGNRPAGIPHPNLPYVAILPSGRIVAPVGRSIAIGANSLSIDSGEMLALLGPSGCGKSTLLNLIGCVDLPDRGSVEIDGISTNDLDDDALTRLRRDRVGTVFQFFNLLPTLDVFENVALPLRLQGRSHAAIVARVGELLDAVGIPEKARAMPSQLSGGQTQRVAIARALVHEPAILLADEPTGNLDSQSGERMLELLRSFARRGQTILMVTHSAEAAAAADRSLHMRDGRIVTAP</sequence>
<dbReference type="GO" id="GO:0005524">
    <property type="term" value="F:ATP binding"/>
    <property type="evidence" value="ECO:0007669"/>
    <property type="project" value="UniProtKB-KW"/>
</dbReference>
<dbReference type="FunFam" id="3.40.50.300:FF:000032">
    <property type="entry name" value="Export ABC transporter ATP-binding protein"/>
    <property type="match status" value="1"/>
</dbReference>
<keyword evidence="2" id="KW-0547">Nucleotide-binding</keyword>
<evidence type="ECO:0000256" key="3">
    <source>
        <dbReference type="ARBA" id="ARBA00022840"/>
    </source>
</evidence>
<keyword evidence="3 5" id="KW-0067">ATP-binding</keyword>
<evidence type="ECO:0000313" key="5">
    <source>
        <dbReference type="EMBL" id="CBI02254.1"/>
    </source>
</evidence>
<dbReference type="EMBL" id="CABO01000033">
    <property type="protein sequence ID" value="CBI02254.1"/>
    <property type="molecule type" value="Genomic_DNA"/>
</dbReference>
<accession>E6Q4Z3</accession>